<accession>A0A8J3HUT7</accession>
<evidence type="ECO:0000313" key="3">
    <source>
        <dbReference type="Proteomes" id="UP000612362"/>
    </source>
</evidence>
<dbReference type="Proteomes" id="UP000612362">
    <property type="component" value="Unassembled WGS sequence"/>
</dbReference>
<keyword evidence="1" id="KW-1133">Transmembrane helix</keyword>
<evidence type="ECO:0000256" key="1">
    <source>
        <dbReference type="SAM" id="Phobius"/>
    </source>
</evidence>
<feature type="transmembrane region" description="Helical" evidence="1">
    <location>
        <begin position="65"/>
        <end position="88"/>
    </location>
</feature>
<keyword evidence="1" id="KW-0472">Membrane</keyword>
<comment type="caution">
    <text evidence="2">The sequence shown here is derived from an EMBL/GenBank/DDBJ whole genome shotgun (WGS) entry which is preliminary data.</text>
</comment>
<dbReference type="AlphaFoldDB" id="A0A8J3HUT7"/>
<reference evidence="2" key="1">
    <citation type="submission" date="2020-10" db="EMBL/GenBank/DDBJ databases">
        <title>Taxonomic study of unclassified bacteria belonging to the class Ktedonobacteria.</title>
        <authorList>
            <person name="Yabe S."/>
            <person name="Wang C.M."/>
            <person name="Zheng Y."/>
            <person name="Sakai Y."/>
            <person name="Cavaletti L."/>
            <person name="Monciardini P."/>
            <person name="Donadio S."/>
        </authorList>
    </citation>
    <scope>NUCLEOTIDE SEQUENCE</scope>
    <source>
        <strain evidence="2">SOSP1-1</strain>
    </source>
</reference>
<evidence type="ECO:0000313" key="2">
    <source>
        <dbReference type="EMBL" id="GHO43671.1"/>
    </source>
</evidence>
<name>A0A8J3HUT7_9CHLR</name>
<dbReference type="EMBL" id="BNJF01000001">
    <property type="protein sequence ID" value="GHO43671.1"/>
    <property type="molecule type" value="Genomic_DNA"/>
</dbReference>
<protein>
    <submittedName>
        <fullName evidence="2">Uncharacterized protein</fullName>
    </submittedName>
</protein>
<proteinExistence type="predicted"/>
<gene>
    <name evidence="2" type="ORF">KSX_18340</name>
</gene>
<dbReference type="RefSeq" id="WP_220193129.1">
    <property type="nucleotide sequence ID" value="NZ_BNJF01000001.1"/>
</dbReference>
<keyword evidence="3" id="KW-1185">Reference proteome</keyword>
<sequence>MQAEEILAQARSENIPGNWTVYPILRKKLQWGILGWIFGVILGFGLFTLIFPIVVPYNFEHGPVLIIFTLVLLGIFLFIGLGSLWTLVTDIRRLSESERHILVFTPESFVKQEGSAIIQVPMENIEYVTSRGVRSASRTISESERVSVHSVPSMGENIASFFIGRGATSSGRQWLSKRSRTPTSLAFLNSETGKQVTVLRDEAYGNPSEIGEVLKEYAAQQRQGKTKAGISSLAEGE</sequence>
<keyword evidence="1" id="KW-0812">Transmembrane</keyword>
<organism evidence="2 3">
    <name type="scientific">Ktedonospora formicarum</name>
    <dbReference type="NCBI Taxonomy" id="2778364"/>
    <lineage>
        <taxon>Bacteria</taxon>
        <taxon>Bacillati</taxon>
        <taxon>Chloroflexota</taxon>
        <taxon>Ktedonobacteria</taxon>
        <taxon>Ktedonobacterales</taxon>
        <taxon>Ktedonobacteraceae</taxon>
        <taxon>Ktedonospora</taxon>
    </lineage>
</organism>
<feature type="transmembrane region" description="Helical" evidence="1">
    <location>
        <begin position="33"/>
        <end position="59"/>
    </location>
</feature>